<dbReference type="InterPro" id="IPR011042">
    <property type="entry name" value="6-blade_b-propeller_TolB-like"/>
</dbReference>
<dbReference type="PRINTS" id="PR01790">
    <property type="entry name" value="SMP30FAMILY"/>
</dbReference>
<organism evidence="5 6">
    <name type="scientific">Bradyrhizobium diazoefficiens</name>
    <dbReference type="NCBI Taxonomy" id="1355477"/>
    <lineage>
        <taxon>Bacteria</taxon>
        <taxon>Pseudomonadati</taxon>
        <taxon>Pseudomonadota</taxon>
        <taxon>Alphaproteobacteria</taxon>
        <taxon>Hyphomicrobiales</taxon>
        <taxon>Nitrobacteraceae</taxon>
        <taxon>Bradyrhizobium</taxon>
    </lineage>
</organism>
<dbReference type="PANTHER" id="PTHR47572">
    <property type="entry name" value="LIPOPROTEIN-RELATED"/>
    <property type="match status" value="1"/>
</dbReference>
<feature type="active site" description="Proton donor/acceptor" evidence="2">
    <location>
        <position position="309"/>
    </location>
</feature>
<dbReference type="InterPro" id="IPR005511">
    <property type="entry name" value="SMP-30"/>
</dbReference>
<feature type="domain" description="SMP-30/Gluconolactonase/LRE-like region" evidence="4">
    <location>
        <begin position="101"/>
        <end position="371"/>
    </location>
</feature>
<comment type="cofactor">
    <cofactor evidence="3">
        <name>Zn(2+)</name>
        <dbReference type="ChEBI" id="CHEBI:29105"/>
    </cofactor>
    <text evidence="3">Binds 1 divalent metal cation per subunit.</text>
</comment>
<reference evidence="5 6" key="1">
    <citation type="submission" date="2014-11" db="EMBL/GenBank/DDBJ databases">
        <title>Symbiosis island explosion on the genome of extra-slow-growing strains of soybean bradyrhizobia with massive insertion sequences.</title>
        <authorList>
            <person name="Iida T."/>
            <person name="Minamisawa K."/>
        </authorList>
    </citation>
    <scope>NUCLEOTIDE SEQUENCE [LARGE SCALE GENOMIC DNA]</scope>
    <source>
        <strain evidence="5 6">NK6</strain>
    </source>
</reference>
<dbReference type="GO" id="GO:0046872">
    <property type="term" value="F:metal ion binding"/>
    <property type="evidence" value="ECO:0007669"/>
    <property type="project" value="UniProtKB-KW"/>
</dbReference>
<evidence type="ECO:0000256" key="2">
    <source>
        <dbReference type="PIRSR" id="PIRSR605511-1"/>
    </source>
</evidence>
<dbReference type="Pfam" id="PF08450">
    <property type="entry name" value="SGL"/>
    <property type="match status" value="1"/>
</dbReference>
<evidence type="ECO:0000313" key="5">
    <source>
        <dbReference type="EMBL" id="BAR60133.1"/>
    </source>
</evidence>
<evidence type="ECO:0000259" key="4">
    <source>
        <dbReference type="Pfam" id="PF08450"/>
    </source>
</evidence>
<dbReference type="PROSITE" id="PS51318">
    <property type="entry name" value="TAT"/>
    <property type="match status" value="1"/>
</dbReference>
<dbReference type="Gene3D" id="2.120.10.30">
    <property type="entry name" value="TolB, C-terminal domain"/>
    <property type="match status" value="1"/>
</dbReference>
<feature type="binding site" evidence="3">
    <location>
        <position position="309"/>
    </location>
    <ligand>
        <name>a divalent metal cation</name>
        <dbReference type="ChEBI" id="CHEBI:60240"/>
    </ligand>
</feature>
<dbReference type="InterPro" id="IPR013658">
    <property type="entry name" value="SGL"/>
</dbReference>
<sequence>MQADAVLPTKLWEETMTRILTNSDDTTASERGGLGRRTLLKGAATVAATALLASRADAREFGANAEPQRYPDPDIIAIDPKRFKAKVGNTAIKRLYTGCLWAEGPAWNAQGQYLVWSDIPANRQLRYLDDDGHISEQFHKPSNEANGNSFDTEGRQISAERTRLVRYEHDGSVTTLAEQAGGKPLNGPNDMVVHPNDKAIWFTDPGYGAISIYEGKVANTGSLQPYQKEAVYRLDTQTGQVAKVADEPFKPNGIAFSHDYKKLYVCDTGITHYPQAENVVWSYDIDGSKLSNPKRLIDMKLDGKSGFPDGLRVDTEGNIWVGAGWVGPGYDGVQVFAPNDGARIGQILLPETCANVCFGGRKRNRLFMTASQSLYAVYVETQGAHFC</sequence>
<feature type="binding site" evidence="3">
    <location>
        <position position="189"/>
    </location>
    <ligand>
        <name>substrate</name>
    </ligand>
</feature>
<proteinExistence type="predicted"/>
<dbReference type="GO" id="GO:0016787">
    <property type="term" value="F:hydrolase activity"/>
    <property type="evidence" value="ECO:0007669"/>
    <property type="project" value="UniProtKB-KW"/>
</dbReference>
<keyword evidence="3" id="KW-0479">Metal-binding</keyword>
<name>A0A0E4BT54_9BRAD</name>
<evidence type="ECO:0000256" key="1">
    <source>
        <dbReference type="ARBA" id="ARBA00022801"/>
    </source>
</evidence>
<dbReference type="Proteomes" id="UP000063308">
    <property type="component" value="Chromosome"/>
</dbReference>
<accession>A0A0E4BT54</accession>
<gene>
    <name evidence="5" type="ORF">NK6_6982</name>
</gene>
<dbReference type="AlphaFoldDB" id="A0A0E4BT54"/>
<evidence type="ECO:0000313" key="6">
    <source>
        <dbReference type="Proteomes" id="UP000063308"/>
    </source>
</evidence>
<keyword evidence="3" id="KW-0862">Zinc</keyword>
<dbReference type="SUPFAM" id="SSF63829">
    <property type="entry name" value="Calcium-dependent phosphotriesterase"/>
    <property type="match status" value="1"/>
</dbReference>
<evidence type="ECO:0000256" key="3">
    <source>
        <dbReference type="PIRSR" id="PIRSR605511-2"/>
    </source>
</evidence>
<protein>
    <submittedName>
        <fullName evidence="5">Gluconolactonase</fullName>
    </submittedName>
</protein>
<keyword evidence="1" id="KW-0378">Hydrolase</keyword>
<feature type="binding site" evidence="3">
    <location>
        <position position="103"/>
    </location>
    <ligand>
        <name>substrate</name>
    </ligand>
</feature>
<dbReference type="PANTHER" id="PTHR47572:SF4">
    <property type="entry name" value="LACTONASE DRP35"/>
    <property type="match status" value="1"/>
</dbReference>
<feature type="binding site" evidence="3">
    <location>
        <position position="252"/>
    </location>
    <ligand>
        <name>a divalent metal cation</name>
        <dbReference type="ChEBI" id="CHEBI:60240"/>
    </ligand>
</feature>
<dbReference type="InterPro" id="IPR051262">
    <property type="entry name" value="SMP-30/CGR1_Lactonase"/>
</dbReference>
<dbReference type="InterPro" id="IPR006311">
    <property type="entry name" value="TAT_signal"/>
</dbReference>
<dbReference type="EMBL" id="AP014685">
    <property type="protein sequence ID" value="BAR60133.1"/>
    <property type="molecule type" value="Genomic_DNA"/>
</dbReference>